<evidence type="ECO:0000259" key="1">
    <source>
        <dbReference type="PROSITE" id="PS50878"/>
    </source>
</evidence>
<keyword evidence="3" id="KW-1185">Reference proteome</keyword>
<feature type="domain" description="Reverse transcriptase" evidence="1">
    <location>
        <begin position="1"/>
        <end position="156"/>
    </location>
</feature>
<reference evidence="2" key="1">
    <citation type="submission" date="2025-08" db="UniProtKB">
        <authorList>
            <consortium name="Ensembl"/>
        </authorList>
    </citation>
    <scope>IDENTIFICATION</scope>
</reference>
<dbReference type="STRING" id="30732.ENSOMEP00000028572"/>
<dbReference type="Pfam" id="PF00078">
    <property type="entry name" value="RVT_1"/>
    <property type="match status" value="1"/>
</dbReference>
<accession>A0A3B3DEN8</accession>
<proteinExistence type="predicted"/>
<dbReference type="GeneTree" id="ENSGT01150000286909"/>
<protein>
    <recommendedName>
        <fullName evidence="1">Reverse transcriptase domain-containing protein</fullName>
    </recommendedName>
</protein>
<reference evidence="2" key="2">
    <citation type="submission" date="2025-09" db="UniProtKB">
        <authorList>
            <consortium name="Ensembl"/>
        </authorList>
    </citation>
    <scope>IDENTIFICATION</scope>
</reference>
<dbReference type="Ensembl" id="ENSOMET00000031898.1">
    <property type="protein sequence ID" value="ENSOMEP00000028572.1"/>
    <property type="gene ID" value="ENSOMEG00000011720.1"/>
</dbReference>
<organism evidence="2 3">
    <name type="scientific">Oryzias melastigma</name>
    <name type="common">Marine medaka</name>
    <dbReference type="NCBI Taxonomy" id="30732"/>
    <lineage>
        <taxon>Eukaryota</taxon>
        <taxon>Metazoa</taxon>
        <taxon>Chordata</taxon>
        <taxon>Craniata</taxon>
        <taxon>Vertebrata</taxon>
        <taxon>Euteleostomi</taxon>
        <taxon>Actinopterygii</taxon>
        <taxon>Neopterygii</taxon>
        <taxon>Teleostei</taxon>
        <taxon>Neoteleostei</taxon>
        <taxon>Acanthomorphata</taxon>
        <taxon>Ovalentaria</taxon>
        <taxon>Atherinomorphae</taxon>
        <taxon>Beloniformes</taxon>
        <taxon>Adrianichthyidae</taxon>
        <taxon>Oryziinae</taxon>
        <taxon>Oryzias</taxon>
    </lineage>
</organism>
<dbReference type="InterPro" id="IPR000477">
    <property type="entry name" value="RT_dom"/>
</dbReference>
<dbReference type="OMA" id="FRSHINS"/>
<dbReference type="Proteomes" id="UP000261560">
    <property type="component" value="Unplaced"/>
</dbReference>
<dbReference type="PANTHER" id="PTHR33332">
    <property type="entry name" value="REVERSE TRANSCRIPTASE DOMAIN-CONTAINING PROTEIN"/>
    <property type="match status" value="1"/>
</dbReference>
<name>A0A3B3DEN8_ORYME</name>
<dbReference type="PROSITE" id="PS50878">
    <property type="entry name" value="RT_POL"/>
    <property type="match status" value="1"/>
</dbReference>
<evidence type="ECO:0000313" key="3">
    <source>
        <dbReference type="Proteomes" id="UP000261560"/>
    </source>
</evidence>
<dbReference type="PaxDb" id="30732-ENSOMEP00000028572"/>
<evidence type="ECO:0000313" key="2">
    <source>
        <dbReference type="Ensembl" id="ENSOMEP00000028572.1"/>
    </source>
</evidence>
<sequence length="353" mass="39686">YFCLGITSTPLRWFHSYFSGRTQFIQLKSFRSDSSPVSSGVPQGSVLGPLLFITYLLPLGNIFRKFKISFHCFADDTQLYLSSKPNSSLPPSSLTSCLHEIKNWFTQNFLKLNSDKTELLLVASKSTLSKISNFTLSIDSTSVSPSPQVKSLGVILDSSLSFQPHINNITRSAHFHLRNINRLRPSLTVDSASILVNSLVTSRIDYCNALLSGLPQKTLNKLQLVQNSAARIISRTPPFHHITPVLQQLHWLPVKFRVQFKLLLLTFKALHNLAPRYLSELLHIYTPVRTLRSSSTLQLSVPPIRLVTMGSRAFSHSAPTLWNSLPPDLRTIDSLPVFKSKLKTYMFKSAFSV</sequence>
<dbReference type="AlphaFoldDB" id="A0A3B3DEN8"/>